<keyword evidence="2" id="KW-1185">Reference proteome</keyword>
<dbReference type="SUPFAM" id="SSF53474">
    <property type="entry name" value="alpha/beta-Hydrolases"/>
    <property type="match status" value="1"/>
</dbReference>
<sequence>MDPALTLRFRLPELSLFRRKSDPRSTLFRLGVRAKAGLSSTSPPSLKTRLTVAAKKRPPIDGLSDELNAIASQSLDFAPARRRVRAAFSEVQRQLDHCLFKLAPAGIRTEEWYETNSNGLQIFCKSWLPKAGVRIKGAVCFCHGYGDTCTFFFEGIARHFASQGYAVYALDHPGFGLSDGLHGYISNFDDLVDNVIEQYTKIKERPEVRGLPCFILGQSMGGAVTLKVHLKQPDSWDGVVLVAPMCKISDAVRPPEAVVKVLTLMSSILPKAKLFPQKDLAEVAFRDLKKRKMAVYNVICYNDQTRLQTASELLRATNDIESQVDKVSSPLLILHGAGDKLTDPSVSKFLYEKASTKDKTLKLYEGGYHCILEGESDEKIFMALDDIVSWLDSRCSLK</sequence>
<feature type="domain" description="Serine aminopeptidase S33" evidence="1">
    <location>
        <begin position="135"/>
        <end position="375"/>
    </location>
</feature>
<dbReference type="KEGG" id="rarg:115752378"/>
<gene>
    <name evidence="3" type="primary">LOC115752378</name>
</gene>
<dbReference type="GeneID" id="115752378"/>
<dbReference type="InterPro" id="IPR000073">
    <property type="entry name" value="AB_hydrolase_1"/>
</dbReference>
<evidence type="ECO:0000313" key="3">
    <source>
        <dbReference type="RefSeq" id="XP_030546397.1"/>
    </source>
</evidence>
<evidence type="ECO:0000259" key="1">
    <source>
        <dbReference type="Pfam" id="PF12146"/>
    </source>
</evidence>
<name>A0A8B8QJI5_9MYRT</name>
<dbReference type="AlphaFoldDB" id="A0A8B8QJI5"/>
<organism evidence="2 3">
    <name type="scientific">Rhodamnia argentea</name>
    <dbReference type="NCBI Taxonomy" id="178133"/>
    <lineage>
        <taxon>Eukaryota</taxon>
        <taxon>Viridiplantae</taxon>
        <taxon>Streptophyta</taxon>
        <taxon>Embryophyta</taxon>
        <taxon>Tracheophyta</taxon>
        <taxon>Spermatophyta</taxon>
        <taxon>Magnoliopsida</taxon>
        <taxon>eudicotyledons</taxon>
        <taxon>Gunneridae</taxon>
        <taxon>Pentapetalae</taxon>
        <taxon>rosids</taxon>
        <taxon>malvids</taxon>
        <taxon>Myrtales</taxon>
        <taxon>Myrtaceae</taxon>
        <taxon>Myrtoideae</taxon>
        <taxon>Myrteae</taxon>
        <taxon>Australasian group</taxon>
        <taxon>Rhodamnia</taxon>
    </lineage>
</organism>
<proteinExistence type="predicted"/>
<dbReference type="PRINTS" id="PR00111">
    <property type="entry name" value="ABHYDROLASE"/>
</dbReference>
<evidence type="ECO:0000313" key="2">
    <source>
        <dbReference type="Proteomes" id="UP000827889"/>
    </source>
</evidence>
<dbReference type="FunFam" id="3.40.50.1820:FF:000054">
    <property type="entry name" value="Alpha/beta-Hydrolases superfamily protein"/>
    <property type="match status" value="1"/>
</dbReference>
<protein>
    <submittedName>
        <fullName evidence="3">Caffeoylshikimate esterase</fullName>
    </submittedName>
</protein>
<dbReference type="OrthoDB" id="2498029at2759"/>
<accession>A0A8B8QJI5</accession>
<dbReference type="Pfam" id="PF12146">
    <property type="entry name" value="Hydrolase_4"/>
    <property type="match status" value="1"/>
</dbReference>
<dbReference type="RefSeq" id="XP_030546397.1">
    <property type="nucleotide sequence ID" value="XM_030690537.2"/>
</dbReference>
<dbReference type="PANTHER" id="PTHR11614">
    <property type="entry name" value="PHOSPHOLIPASE-RELATED"/>
    <property type="match status" value="1"/>
</dbReference>
<dbReference type="Proteomes" id="UP000827889">
    <property type="component" value="Chromosome 5"/>
</dbReference>
<dbReference type="InterPro" id="IPR029058">
    <property type="entry name" value="AB_hydrolase_fold"/>
</dbReference>
<dbReference type="Gene3D" id="3.40.50.1820">
    <property type="entry name" value="alpha/beta hydrolase"/>
    <property type="match status" value="1"/>
</dbReference>
<dbReference type="InterPro" id="IPR051044">
    <property type="entry name" value="MAG_DAG_Lipase"/>
</dbReference>
<dbReference type="InterPro" id="IPR022742">
    <property type="entry name" value="Hydrolase_4"/>
</dbReference>
<reference evidence="3" key="1">
    <citation type="submission" date="2025-08" db="UniProtKB">
        <authorList>
            <consortium name="RefSeq"/>
        </authorList>
    </citation>
    <scope>IDENTIFICATION</scope>
    <source>
        <tissue evidence="3">Leaf</tissue>
    </source>
</reference>